<dbReference type="AlphaFoldDB" id="A0A292YP41"/>
<keyword evidence="2" id="KW-1185">Reference proteome</keyword>
<dbReference type="RefSeq" id="WP_096181969.1">
    <property type="nucleotide sequence ID" value="NZ_BDUF01000053.1"/>
</dbReference>
<protein>
    <recommendedName>
        <fullName evidence="3">General stress protein 17M-like domain-containing protein</fullName>
    </recommendedName>
</protein>
<gene>
    <name evidence="1" type="ORF">EFBL_1881</name>
</gene>
<evidence type="ECO:0008006" key="3">
    <source>
        <dbReference type="Google" id="ProtNLM"/>
    </source>
</evidence>
<reference evidence="2" key="1">
    <citation type="submission" date="2017-07" db="EMBL/GenBank/DDBJ databases">
        <title>Draft genome sequence of Effusibacillus lacus strain skLN1.</title>
        <authorList>
            <person name="Watanabe M."/>
            <person name="Kojima H."/>
            <person name="Fukui M."/>
        </authorList>
    </citation>
    <scope>NUCLEOTIDE SEQUENCE [LARGE SCALE GENOMIC DNA]</scope>
    <source>
        <strain evidence="2">skLN1</strain>
    </source>
</reference>
<accession>A0A292YP41</accession>
<dbReference type="EMBL" id="BDUF01000053">
    <property type="protein sequence ID" value="GAX90255.1"/>
    <property type="molecule type" value="Genomic_DNA"/>
</dbReference>
<proteinExistence type="predicted"/>
<evidence type="ECO:0000313" key="1">
    <source>
        <dbReference type="EMBL" id="GAX90255.1"/>
    </source>
</evidence>
<evidence type="ECO:0000313" key="2">
    <source>
        <dbReference type="Proteomes" id="UP000217785"/>
    </source>
</evidence>
<comment type="caution">
    <text evidence="1">The sequence shown here is derived from an EMBL/GenBank/DDBJ whole genome shotgun (WGS) entry which is preliminary data.</text>
</comment>
<sequence length="131" mass="13909">MANSHQFIAATFTSYEQARAAVQSLRNAGYNRFTATYIEGPSGQAAAADDGLFNSPDDMASTQMAAMTASGIQPPSGLPERLAMMGVPEEYRDSYLASILGGQVLAVIRSRDSVPAMMSQLSGFATSIRTF</sequence>
<dbReference type="Proteomes" id="UP000217785">
    <property type="component" value="Unassembled WGS sequence"/>
</dbReference>
<organism evidence="1 2">
    <name type="scientific">Effusibacillus lacus</name>
    <dbReference type="NCBI Taxonomy" id="1348429"/>
    <lineage>
        <taxon>Bacteria</taxon>
        <taxon>Bacillati</taxon>
        <taxon>Bacillota</taxon>
        <taxon>Bacilli</taxon>
        <taxon>Bacillales</taxon>
        <taxon>Alicyclobacillaceae</taxon>
        <taxon>Effusibacillus</taxon>
    </lineage>
</organism>
<name>A0A292YP41_9BACL</name>